<dbReference type="InterPro" id="IPR035895">
    <property type="entry name" value="HPr-like_sf"/>
</dbReference>
<dbReference type="CDD" id="cd00367">
    <property type="entry name" value="PTS-HPr_like"/>
    <property type="match status" value="1"/>
</dbReference>
<dbReference type="Gene3D" id="3.30.1340.10">
    <property type="entry name" value="HPr-like"/>
    <property type="match status" value="1"/>
</dbReference>
<feature type="domain" description="HPr" evidence="6">
    <location>
        <begin position="1"/>
        <end position="85"/>
    </location>
</feature>
<gene>
    <name evidence="7" type="ORF">BJ988_001893</name>
</gene>
<accession>A0A7Z0DKG4</accession>
<dbReference type="PANTHER" id="PTHR33705">
    <property type="entry name" value="PHOSPHOCARRIER PROTEIN HPR"/>
    <property type="match status" value="1"/>
</dbReference>
<evidence type="ECO:0000313" key="7">
    <source>
        <dbReference type="EMBL" id="NYI77245.1"/>
    </source>
</evidence>
<keyword evidence="8" id="KW-1185">Reference proteome</keyword>
<dbReference type="InterPro" id="IPR000032">
    <property type="entry name" value="HPr-like"/>
</dbReference>
<keyword evidence="4" id="KW-0963">Cytoplasm</keyword>
<dbReference type="PROSITE" id="PS51350">
    <property type="entry name" value="PTS_HPR_DOM"/>
    <property type="match status" value="1"/>
</dbReference>
<evidence type="ECO:0000256" key="4">
    <source>
        <dbReference type="ARBA" id="ARBA00022490"/>
    </source>
</evidence>
<dbReference type="AlphaFoldDB" id="A0A7Z0DKG4"/>
<evidence type="ECO:0000256" key="1">
    <source>
        <dbReference type="ARBA" id="ARBA00003681"/>
    </source>
</evidence>
<dbReference type="EMBL" id="JACBZR010000001">
    <property type="protein sequence ID" value="NYI77245.1"/>
    <property type="molecule type" value="Genomic_DNA"/>
</dbReference>
<dbReference type="NCBIfam" id="TIGR01003">
    <property type="entry name" value="PTS_HPr_family"/>
    <property type="match status" value="1"/>
</dbReference>
<comment type="function">
    <text evidence="1">General (non sugar-specific) component of the phosphoenolpyruvate-dependent sugar phosphotransferase system (sugar PTS). This major carbohydrate active-transport system catalyzes the phosphorylation of incoming sugar substrates concomitantly with their translocation across the cell membrane. The phosphoryl group from phosphoenolpyruvate (PEP) is transferred to the phosphoryl carrier protein HPr by enzyme I. Phospho-HPr then transfers it to the PTS EIIA domain.</text>
</comment>
<dbReference type="PANTHER" id="PTHR33705:SF2">
    <property type="entry name" value="PHOSPHOCARRIER PROTEIN NPR"/>
    <property type="match status" value="1"/>
</dbReference>
<organism evidence="7 8">
    <name type="scientific">Nocardioides panzhihuensis</name>
    <dbReference type="NCBI Taxonomy" id="860243"/>
    <lineage>
        <taxon>Bacteria</taxon>
        <taxon>Bacillati</taxon>
        <taxon>Actinomycetota</taxon>
        <taxon>Actinomycetes</taxon>
        <taxon>Propionibacteriales</taxon>
        <taxon>Nocardioidaceae</taxon>
        <taxon>Nocardioides</taxon>
    </lineage>
</organism>
<keyword evidence="5" id="KW-0598">Phosphotransferase system</keyword>
<dbReference type="PRINTS" id="PR00107">
    <property type="entry name" value="PHOSPHOCPHPR"/>
</dbReference>
<sequence length="85" mass="8379">MPTQTVTVGSAVGLHARPAAIISEKVEELGAEITLAVPGGEPVDAASSLLIMTLGAANGDKVEVTGEDQAAVDAVAALVAQDLDA</sequence>
<dbReference type="Pfam" id="PF00381">
    <property type="entry name" value="PTS-HPr"/>
    <property type="match status" value="1"/>
</dbReference>
<dbReference type="Proteomes" id="UP000564496">
    <property type="component" value="Unassembled WGS sequence"/>
</dbReference>
<name>A0A7Z0DKG4_9ACTN</name>
<dbReference type="SUPFAM" id="SSF55594">
    <property type="entry name" value="HPr-like"/>
    <property type="match status" value="1"/>
</dbReference>
<comment type="subcellular location">
    <subcellularLocation>
        <location evidence="2">Cytoplasm</location>
    </subcellularLocation>
</comment>
<dbReference type="InterPro" id="IPR001020">
    <property type="entry name" value="PTS_HPr_His_P_site"/>
</dbReference>
<reference evidence="7 8" key="1">
    <citation type="submission" date="2020-07" db="EMBL/GenBank/DDBJ databases">
        <title>Sequencing the genomes of 1000 actinobacteria strains.</title>
        <authorList>
            <person name="Klenk H.-P."/>
        </authorList>
    </citation>
    <scope>NUCLEOTIDE SEQUENCE [LARGE SCALE GENOMIC DNA]</scope>
    <source>
        <strain evidence="7 8">DSM 26487</strain>
    </source>
</reference>
<comment type="caution">
    <text evidence="7">The sequence shown here is derived from an EMBL/GenBank/DDBJ whole genome shotgun (WGS) entry which is preliminary data.</text>
</comment>
<evidence type="ECO:0000256" key="5">
    <source>
        <dbReference type="ARBA" id="ARBA00022683"/>
    </source>
</evidence>
<evidence type="ECO:0000259" key="6">
    <source>
        <dbReference type="PROSITE" id="PS51350"/>
    </source>
</evidence>
<dbReference type="RefSeq" id="WP_179657764.1">
    <property type="nucleotide sequence ID" value="NZ_JACBZR010000001.1"/>
</dbReference>
<dbReference type="GO" id="GO:0009401">
    <property type="term" value="P:phosphoenolpyruvate-dependent sugar phosphotransferase system"/>
    <property type="evidence" value="ECO:0007669"/>
    <property type="project" value="UniProtKB-KW"/>
</dbReference>
<proteinExistence type="predicted"/>
<dbReference type="GO" id="GO:0005737">
    <property type="term" value="C:cytoplasm"/>
    <property type="evidence" value="ECO:0007669"/>
    <property type="project" value="UniProtKB-SubCell"/>
</dbReference>
<evidence type="ECO:0000313" key="8">
    <source>
        <dbReference type="Proteomes" id="UP000564496"/>
    </source>
</evidence>
<dbReference type="InterPro" id="IPR050399">
    <property type="entry name" value="HPr"/>
</dbReference>
<protein>
    <recommendedName>
        <fullName evidence="3">Phosphocarrier protein HPr</fullName>
    </recommendedName>
</protein>
<evidence type="ECO:0000256" key="3">
    <source>
        <dbReference type="ARBA" id="ARBA00020422"/>
    </source>
</evidence>
<evidence type="ECO:0000256" key="2">
    <source>
        <dbReference type="ARBA" id="ARBA00004496"/>
    </source>
</evidence>
<dbReference type="PROSITE" id="PS00369">
    <property type="entry name" value="PTS_HPR_HIS"/>
    <property type="match status" value="1"/>
</dbReference>